<gene>
    <name evidence="1" type="ORF">M595_0447</name>
</gene>
<evidence type="ECO:0000313" key="2">
    <source>
        <dbReference type="Proteomes" id="UP000017127"/>
    </source>
</evidence>
<organism evidence="1 2">
    <name type="scientific">Lyngbya aestuarii BL J</name>
    <dbReference type="NCBI Taxonomy" id="1348334"/>
    <lineage>
        <taxon>Bacteria</taxon>
        <taxon>Bacillati</taxon>
        <taxon>Cyanobacteriota</taxon>
        <taxon>Cyanophyceae</taxon>
        <taxon>Oscillatoriophycideae</taxon>
        <taxon>Oscillatoriales</taxon>
        <taxon>Microcoleaceae</taxon>
        <taxon>Lyngbya</taxon>
    </lineage>
</organism>
<accession>U7QQB2</accession>
<evidence type="ECO:0000313" key="1">
    <source>
        <dbReference type="EMBL" id="ERT09442.1"/>
    </source>
</evidence>
<dbReference type="Proteomes" id="UP000017127">
    <property type="component" value="Unassembled WGS sequence"/>
</dbReference>
<name>U7QQB2_9CYAN</name>
<protein>
    <submittedName>
        <fullName evidence="1">Uncharacterized protein</fullName>
    </submittedName>
</protein>
<dbReference type="EMBL" id="AUZM01000003">
    <property type="protein sequence ID" value="ERT09442.1"/>
    <property type="molecule type" value="Genomic_DNA"/>
</dbReference>
<keyword evidence="2" id="KW-1185">Reference proteome</keyword>
<reference evidence="1 2" key="1">
    <citation type="journal article" date="2013" name="Front. Microbiol.">
        <title>Comparative genomic analyses of the cyanobacterium, Lyngbya aestuarii BL J, a powerful hydrogen producer.</title>
        <authorList>
            <person name="Kothari A."/>
            <person name="Vaughn M."/>
            <person name="Garcia-Pichel F."/>
        </authorList>
    </citation>
    <scope>NUCLEOTIDE SEQUENCE [LARGE SCALE GENOMIC DNA]</scope>
    <source>
        <strain evidence="1 2">BL J</strain>
    </source>
</reference>
<comment type="caution">
    <text evidence="1">The sequence shown here is derived from an EMBL/GenBank/DDBJ whole genome shotgun (WGS) entry which is preliminary data.</text>
</comment>
<dbReference type="AlphaFoldDB" id="U7QQB2"/>
<proteinExistence type="predicted"/>
<sequence>MSVDAKTIAKVLDGQIAIDKRTLQRYFSCLNLGKTGRG</sequence>